<evidence type="ECO:0000313" key="9">
    <source>
        <dbReference type="EMBL" id="GBF93030.1"/>
    </source>
</evidence>
<evidence type="ECO:0000256" key="7">
    <source>
        <dbReference type="SAM" id="Phobius"/>
    </source>
</evidence>
<keyword evidence="10" id="KW-1185">Reference proteome</keyword>
<feature type="transmembrane region" description="Helical" evidence="7">
    <location>
        <begin position="190"/>
        <end position="210"/>
    </location>
</feature>
<proteinExistence type="predicted"/>
<dbReference type="OrthoDB" id="196786at2759"/>
<evidence type="ECO:0000256" key="2">
    <source>
        <dbReference type="ARBA" id="ARBA00022448"/>
    </source>
</evidence>
<comment type="caution">
    <text evidence="9">The sequence shown here is derived from an EMBL/GenBank/DDBJ whole genome shotgun (WGS) entry which is preliminary data.</text>
</comment>
<dbReference type="Proteomes" id="UP000247498">
    <property type="component" value="Unassembled WGS sequence"/>
</dbReference>
<keyword evidence="5 7" id="KW-0472">Membrane</keyword>
<evidence type="ECO:0000256" key="6">
    <source>
        <dbReference type="SAM" id="MobiDB-lite"/>
    </source>
</evidence>
<dbReference type="EMBL" id="BDRX01000037">
    <property type="protein sequence ID" value="GBF93030.1"/>
    <property type="molecule type" value="Genomic_DNA"/>
</dbReference>
<dbReference type="InterPro" id="IPR036259">
    <property type="entry name" value="MFS_trans_sf"/>
</dbReference>
<feature type="transmembrane region" description="Helical" evidence="7">
    <location>
        <begin position="262"/>
        <end position="284"/>
    </location>
</feature>
<protein>
    <recommendedName>
        <fullName evidence="8">Major facilitator superfamily (MFS) profile domain-containing protein</fullName>
    </recommendedName>
</protein>
<evidence type="ECO:0000256" key="4">
    <source>
        <dbReference type="ARBA" id="ARBA00022989"/>
    </source>
</evidence>
<dbReference type="Gene3D" id="1.20.1250.20">
    <property type="entry name" value="MFS general substrate transporter like domains"/>
    <property type="match status" value="2"/>
</dbReference>
<feature type="transmembrane region" description="Helical" evidence="7">
    <location>
        <begin position="63"/>
        <end position="82"/>
    </location>
</feature>
<feature type="transmembrane region" description="Helical" evidence="7">
    <location>
        <begin position="158"/>
        <end position="178"/>
    </location>
</feature>
<sequence>MGPAARVGSVGPAELEPLAQEALRRTSFLVIPLIGAASFMMALDRGNLAFAATQMNADLKFDATTYGLAAGIFYAALGPLQVPSAAVGMRVGMRWWLGFITIGWGVVATCTSLVNTAGQLYLCRLLLGAFEAGAAPAMYHILAAYYPTDRLAKPYSAIFVGGQLSLIVSAPLSAALLTLDGVRGLDGWRWLLLIEGLPSILLGLAIWAALPADPLSAWWLPAEQREALHQAVHGAEMADEARVRPSLRKMWATLVATVRQPVAWALTAAGVLWVMCSFSLGAWVPILISNLLNGTALSSATAVGGGKAKSVQATLLSTVPFVTATFAVLANAWHSDRTRERTAHIAVPNLVGGVLLACFGAVARRSVAGGFAIITLSLACAFATQSVFVARAAAIMPASQTAISVGLLNAVCAGLGGFLGPVVTGAVVRQLHSFEFAALAMASVLLASSLILFGVLVWERRGGGGDGSKGKGNGGGSGGGGGGDGKAPDGAGGSGDLEMPRR</sequence>
<dbReference type="InParanoid" id="A0A2V0P5A3"/>
<feature type="transmembrane region" description="Helical" evidence="7">
    <location>
        <begin position="402"/>
        <end position="424"/>
    </location>
</feature>
<feature type="transmembrane region" description="Helical" evidence="7">
    <location>
        <begin position="436"/>
        <end position="458"/>
    </location>
</feature>
<feature type="transmembrane region" description="Helical" evidence="7">
    <location>
        <begin position="345"/>
        <end position="363"/>
    </location>
</feature>
<dbReference type="SUPFAM" id="SSF103473">
    <property type="entry name" value="MFS general substrate transporter"/>
    <property type="match status" value="1"/>
</dbReference>
<evidence type="ECO:0000313" key="10">
    <source>
        <dbReference type="Proteomes" id="UP000247498"/>
    </source>
</evidence>
<dbReference type="PANTHER" id="PTHR43791">
    <property type="entry name" value="PERMEASE-RELATED"/>
    <property type="match status" value="1"/>
</dbReference>
<dbReference type="AlphaFoldDB" id="A0A2V0P5A3"/>
<feature type="transmembrane region" description="Helical" evidence="7">
    <location>
        <begin position="369"/>
        <end position="390"/>
    </location>
</feature>
<dbReference type="InterPro" id="IPR020846">
    <property type="entry name" value="MFS_dom"/>
</dbReference>
<feature type="compositionally biased region" description="Gly residues" evidence="6">
    <location>
        <begin position="464"/>
        <end position="495"/>
    </location>
</feature>
<reference evidence="9 10" key="1">
    <citation type="journal article" date="2018" name="Sci. Rep.">
        <title>Raphidocelis subcapitata (=Pseudokirchneriella subcapitata) provides an insight into genome evolution and environmental adaptations in the Sphaeropleales.</title>
        <authorList>
            <person name="Suzuki S."/>
            <person name="Yamaguchi H."/>
            <person name="Nakajima N."/>
            <person name="Kawachi M."/>
        </authorList>
    </citation>
    <scope>NUCLEOTIDE SEQUENCE [LARGE SCALE GENOMIC DNA]</scope>
    <source>
        <strain evidence="9 10">NIES-35</strain>
    </source>
</reference>
<dbReference type="PANTHER" id="PTHR43791:SF36">
    <property type="entry name" value="TRANSPORTER, PUTATIVE (AFU_ORTHOLOGUE AFUA_6G08340)-RELATED"/>
    <property type="match status" value="1"/>
</dbReference>
<gene>
    <name evidence="9" type="ORF">Rsub_05641</name>
</gene>
<keyword evidence="3 7" id="KW-0812">Transmembrane</keyword>
<name>A0A2V0P5A3_9CHLO</name>
<organism evidence="9 10">
    <name type="scientific">Raphidocelis subcapitata</name>
    <dbReference type="NCBI Taxonomy" id="307507"/>
    <lineage>
        <taxon>Eukaryota</taxon>
        <taxon>Viridiplantae</taxon>
        <taxon>Chlorophyta</taxon>
        <taxon>core chlorophytes</taxon>
        <taxon>Chlorophyceae</taxon>
        <taxon>CS clade</taxon>
        <taxon>Sphaeropleales</taxon>
        <taxon>Selenastraceae</taxon>
        <taxon>Raphidocelis</taxon>
    </lineage>
</organism>
<feature type="transmembrane region" description="Helical" evidence="7">
    <location>
        <begin position="314"/>
        <end position="333"/>
    </location>
</feature>
<accession>A0A2V0P5A3</accession>
<keyword evidence="4 7" id="KW-1133">Transmembrane helix</keyword>
<dbReference type="GO" id="GO:0016020">
    <property type="term" value="C:membrane"/>
    <property type="evidence" value="ECO:0007669"/>
    <property type="project" value="UniProtKB-SubCell"/>
</dbReference>
<feature type="transmembrane region" description="Helical" evidence="7">
    <location>
        <begin position="126"/>
        <end position="146"/>
    </location>
</feature>
<evidence type="ECO:0000256" key="5">
    <source>
        <dbReference type="ARBA" id="ARBA00023136"/>
    </source>
</evidence>
<evidence type="ECO:0000256" key="1">
    <source>
        <dbReference type="ARBA" id="ARBA00004141"/>
    </source>
</evidence>
<evidence type="ECO:0000259" key="8">
    <source>
        <dbReference type="PROSITE" id="PS50850"/>
    </source>
</evidence>
<dbReference type="InterPro" id="IPR011701">
    <property type="entry name" value="MFS"/>
</dbReference>
<feature type="domain" description="Major facilitator superfamily (MFS) profile" evidence="8">
    <location>
        <begin position="30"/>
        <end position="461"/>
    </location>
</feature>
<dbReference type="PROSITE" id="PS50850">
    <property type="entry name" value="MFS"/>
    <property type="match status" value="1"/>
</dbReference>
<feature type="transmembrane region" description="Helical" evidence="7">
    <location>
        <begin position="26"/>
        <end position="43"/>
    </location>
</feature>
<evidence type="ECO:0000256" key="3">
    <source>
        <dbReference type="ARBA" id="ARBA00022692"/>
    </source>
</evidence>
<feature type="region of interest" description="Disordered" evidence="6">
    <location>
        <begin position="463"/>
        <end position="502"/>
    </location>
</feature>
<dbReference type="GO" id="GO:0022857">
    <property type="term" value="F:transmembrane transporter activity"/>
    <property type="evidence" value="ECO:0007669"/>
    <property type="project" value="InterPro"/>
</dbReference>
<comment type="subcellular location">
    <subcellularLocation>
        <location evidence="1">Membrane</location>
        <topology evidence="1">Multi-pass membrane protein</topology>
    </subcellularLocation>
</comment>
<feature type="transmembrane region" description="Helical" evidence="7">
    <location>
        <begin position="94"/>
        <end position="114"/>
    </location>
</feature>
<dbReference type="Pfam" id="PF07690">
    <property type="entry name" value="MFS_1"/>
    <property type="match status" value="1"/>
</dbReference>
<keyword evidence="2" id="KW-0813">Transport</keyword>
<dbReference type="STRING" id="307507.A0A2V0P5A3"/>